<evidence type="ECO:0000313" key="11">
    <source>
        <dbReference type="Proteomes" id="UP000007110"/>
    </source>
</evidence>
<evidence type="ECO:0000259" key="9">
    <source>
        <dbReference type="Pfam" id="PF09816"/>
    </source>
</evidence>
<dbReference type="GeneID" id="105439058"/>
<feature type="compositionally biased region" description="Polar residues" evidence="8">
    <location>
        <begin position="277"/>
        <end position="286"/>
    </location>
</feature>
<evidence type="ECO:0000256" key="8">
    <source>
        <dbReference type="SAM" id="MobiDB-lite"/>
    </source>
</evidence>
<feature type="region of interest" description="Disordered" evidence="8">
    <location>
        <begin position="116"/>
        <end position="289"/>
    </location>
</feature>
<dbReference type="RefSeq" id="XP_011665879.1">
    <property type="nucleotide sequence ID" value="XM_011667577.2"/>
</dbReference>
<evidence type="ECO:0000256" key="3">
    <source>
        <dbReference type="ARBA" id="ARBA00022553"/>
    </source>
</evidence>
<dbReference type="PANTHER" id="PTHR15970:SF2">
    <property type="entry name" value="ELL-ASSOCIATED FACTOR EAF"/>
    <property type="match status" value="1"/>
</dbReference>
<dbReference type="InterPro" id="IPR019194">
    <property type="entry name" value="Tscrpt_elong_fac_Eaf_N"/>
</dbReference>
<evidence type="ECO:0000256" key="7">
    <source>
        <dbReference type="ARBA" id="ARBA00023242"/>
    </source>
</evidence>
<feature type="compositionally biased region" description="Low complexity" evidence="8">
    <location>
        <begin position="132"/>
        <end position="166"/>
    </location>
</feature>
<comment type="subcellular location">
    <subcellularLocation>
        <location evidence="1">Nucleus</location>
    </subcellularLocation>
</comment>
<keyword evidence="6" id="KW-0804">Transcription</keyword>
<feature type="compositionally biased region" description="Basic and acidic residues" evidence="8">
    <location>
        <begin position="261"/>
        <end position="276"/>
    </location>
</feature>
<dbReference type="OrthoDB" id="125903at2759"/>
<dbReference type="EnsemblMetazoa" id="XM_030990806">
    <property type="protein sequence ID" value="XP_030846666"/>
    <property type="gene ID" value="LOC105439058"/>
</dbReference>
<dbReference type="PANTHER" id="PTHR15970">
    <property type="entry name" value="ELL-ASSOCIATED FACTOR EAF"/>
    <property type="match status" value="1"/>
</dbReference>
<reference evidence="11" key="1">
    <citation type="submission" date="2015-02" db="EMBL/GenBank/DDBJ databases">
        <title>Genome sequencing for Strongylocentrotus purpuratus.</title>
        <authorList>
            <person name="Murali S."/>
            <person name="Liu Y."/>
            <person name="Vee V."/>
            <person name="English A."/>
            <person name="Wang M."/>
            <person name="Skinner E."/>
            <person name="Han Y."/>
            <person name="Muzny D.M."/>
            <person name="Worley K.C."/>
            <person name="Gibbs R.A."/>
        </authorList>
    </citation>
    <scope>NUCLEOTIDE SEQUENCE</scope>
</reference>
<dbReference type="EnsemblMetazoa" id="XM_011667577">
    <property type="protein sequence ID" value="XP_011665879"/>
    <property type="gene ID" value="LOC105439058"/>
</dbReference>
<keyword evidence="11" id="KW-1185">Reference proteome</keyword>
<dbReference type="GO" id="GO:0008023">
    <property type="term" value="C:transcription elongation factor complex"/>
    <property type="evidence" value="ECO:0000318"/>
    <property type="project" value="GO_Central"/>
</dbReference>
<keyword evidence="5" id="KW-0010">Activator</keyword>
<dbReference type="Proteomes" id="UP000007110">
    <property type="component" value="Unassembled WGS sequence"/>
</dbReference>
<dbReference type="EnsemblMetazoa" id="XM_011667576">
    <property type="protein sequence ID" value="XP_011665878"/>
    <property type="gene ID" value="LOC105439058"/>
</dbReference>
<keyword evidence="3" id="KW-0597">Phosphoprotein</keyword>
<dbReference type="AlphaFoldDB" id="A0A7M7HM12"/>
<feature type="domain" description="Transcription elongation factor Eaf N-terminal" evidence="9">
    <location>
        <begin position="19"/>
        <end position="116"/>
    </location>
</feature>
<sequence>MAKSDRDQQAGQIFGSRQHELKLGKSFQEDNSCGFHTIRYDFKPASVDYSREAALDVGESNEVNITFPNAENKGSTVFGGSKKPYQKECVLIFDHRTGEFTLERLSCNIQVKRLRQEGTSKAQKPPKGQQASGSKSSPNPRSSSQASSKSSPNPRSSSQASGSKSSPNPRSNSQGNKKKDTPLNSPAQQAERRVERSPAPQPSPLAASEPSPAPPSVPSVVDREADSSDSYMSASDSDDDSSSSSGSSSSDNDEDDDDGDRDAGARRIEQATERVSSKLSPAQPSPVSRLLNVSPLLTLSEDLQLSESGSDSDSD</sequence>
<dbReference type="InterPro" id="IPR027093">
    <property type="entry name" value="EAF_fam"/>
</dbReference>
<feature type="compositionally biased region" description="Acidic residues" evidence="8">
    <location>
        <begin position="251"/>
        <end position="260"/>
    </location>
</feature>
<dbReference type="GO" id="GO:0003711">
    <property type="term" value="F:transcription elongation factor activity"/>
    <property type="evidence" value="ECO:0000318"/>
    <property type="project" value="GO_Central"/>
</dbReference>
<dbReference type="Pfam" id="PF09816">
    <property type="entry name" value="EAF"/>
    <property type="match status" value="1"/>
</dbReference>
<evidence type="ECO:0000256" key="4">
    <source>
        <dbReference type="ARBA" id="ARBA00023015"/>
    </source>
</evidence>
<dbReference type="KEGG" id="spu:105439058"/>
<name>A0A7M7HM12_STRPU</name>
<evidence type="ECO:0000313" key="10">
    <source>
        <dbReference type="EnsemblMetazoa" id="XP_011665879"/>
    </source>
</evidence>
<organism evidence="10 11">
    <name type="scientific">Strongylocentrotus purpuratus</name>
    <name type="common">Purple sea urchin</name>
    <dbReference type="NCBI Taxonomy" id="7668"/>
    <lineage>
        <taxon>Eukaryota</taxon>
        <taxon>Metazoa</taxon>
        <taxon>Echinodermata</taxon>
        <taxon>Eleutherozoa</taxon>
        <taxon>Echinozoa</taxon>
        <taxon>Echinoidea</taxon>
        <taxon>Euechinoidea</taxon>
        <taxon>Echinacea</taxon>
        <taxon>Camarodonta</taxon>
        <taxon>Echinidea</taxon>
        <taxon>Strongylocentrotidae</taxon>
        <taxon>Strongylocentrotus</taxon>
    </lineage>
</organism>
<keyword evidence="7" id="KW-0539">Nucleus</keyword>
<accession>A0A7M7HM12</accession>
<evidence type="ECO:0000256" key="2">
    <source>
        <dbReference type="ARBA" id="ARBA00007798"/>
    </source>
</evidence>
<keyword evidence="4" id="KW-0805">Transcription regulation</keyword>
<proteinExistence type="inferred from homology"/>
<dbReference type="InParanoid" id="A0A7M7HM12"/>
<dbReference type="OMA" id="TFRYDFM"/>
<reference evidence="10" key="2">
    <citation type="submission" date="2021-01" db="UniProtKB">
        <authorList>
            <consortium name="EnsemblMetazoa"/>
        </authorList>
    </citation>
    <scope>IDENTIFICATION</scope>
</reference>
<dbReference type="RefSeq" id="XP_011665878.1">
    <property type="nucleotide sequence ID" value="XM_011667576.2"/>
</dbReference>
<evidence type="ECO:0000256" key="5">
    <source>
        <dbReference type="ARBA" id="ARBA00023159"/>
    </source>
</evidence>
<protein>
    <recommendedName>
        <fullName evidence="9">Transcription elongation factor Eaf N-terminal domain-containing protein</fullName>
    </recommendedName>
</protein>
<evidence type="ECO:0000256" key="6">
    <source>
        <dbReference type="ARBA" id="ARBA00023163"/>
    </source>
</evidence>
<comment type="similarity">
    <text evidence="2">Belongs to the EAF family.</text>
</comment>
<dbReference type="GO" id="GO:0032783">
    <property type="term" value="C:super elongation complex"/>
    <property type="evidence" value="ECO:0007669"/>
    <property type="project" value="InterPro"/>
</dbReference>
<dbReference type="GO" id="GO:0006368">
    <property type="term" value="P:transcription elongation by RNA polymerase II"/>
    <property type="evidence" value="ECO:0000318"/>
    <property type="project" value="GO_Central"/>
</dbReference>
<dbReference type="RefSeq" id="XP_030846666.1">
    <property type="nucleotide sequence ID" value="XM_030990806.1"/>
</dbReference>
<evidence type="ECO:0000256" key="1">
    <source>
        <dbReference type="ARBA" id="ARBA00004123"/>
    </source>
</evidence>